<sequence length="41" mass="4542">MRRKFAGLAATLLGASAVVFVTTACWFIGHRPEVPQELLKR</sequence>
<dbReference type="RefSeq" id="WP_135154280.1">
    <property type="nucleotide sequence ID" value="NZ_SOMN01000044.1"/>
</dbReference>
<comment type="caution">
    <text evidence="1">The sequence shown here is derived from an EMBL/GenBank/DDBJ whole genome shotgun (WGS) entry which is preliminary data.</text>
</comment>
<keyword evidence="2" id="KW-1185">Reference proteome</keyword>
<dbReference type="Proteomes" id="UP000297900">
    <property type="component" value="Unassembled WGS sequence"/>
</dbReference>
<dbReference type="InterPro" id="IPR009229">
    <property type="entry name" value="AgrD"/>
</dbReference>
<gene>
    <name evidence="1" type="ORF">E2980_21355</name>
</gene>
<name>A0A4Y8LNR6_9BACL</name>
<evidence type="ECO:0000313" key="2">
    <source>
        <dbReference type="Proteomes" id="UP000297900"/>
    </source>
</evidence>
<dbReference type="AlphaFoldDB" id="A0A4Y8LNR6"/>
<reference evidence="1 2" key="1">
    <citation type="submission" date="2019-03" db="EMBL/GenBank/DDBJ databases">
        <title>Cohnella endophytica sp. nov., a novel endophytic bacterium isolated from bark of Sonneratia apetala.</title>
        <authorList>
            <person name="Tuo L."/>
        </authorList>
    </citation>
    <scope>NUCLEOTIDE SEQUENCE [LARGE SCALE GENOMIC DNA]</scope>
    <source>
        <strain evidence="1 2">CCTCC AB 208254</strain>
    </source>
</reference>
<organism evidence="1 2">
    <name type="scientific">Cohnella luojiensis</name>
    <dbReference type="NCBI Taxonomy" id="652876"/>
    <lineage>
        <taxon>Bacteria</taxon>
        <taxon>Bacillati</taxon>
        <taxon>Bacillota</taxon>
        <taxon>Bacilli</taxon>
        <taxon>Bacillales</taxon>
        <taxon>Paenibacillaceae</taxon>
        <taxon>Cohnella</taxon>
    </lineage>
</organism>
<proteinExistence type="predicted"/>
<evidence type="ECO:0000313" key="1">
    <source>
        <dbReference type="EMBL" id="TFE22620.1"/>
    </source>
</evidence>
<protein>
    <submittedName>
        <fullName evidence="1">Cyclic lactone autoinducer peptide</fullName>
    </submittedName>
</protein>
<dbReference type="NCBIfam" id="TIGR04223">
    <property type="entry name" value="quorum_AgrD"/>
    <property type="match status" value="1"/>
</dbReference>
<dbReference type="EMBL" id="SOMN01000044">
    <property type="protein sequence ID" value="TFE22620.1"/>
    <property type="molecule type" value="Genomic_DNA"/>
</dbReference>
<accession>A0A4Y8LNR6</accession>
<dbReference type="PROSITE" id="PS51257">
    <property type="entry name" value="PROKAR_LIPOPROTEIN"/>
    <property type="match status" value="1"/>
</dbReference>